<dbReference type="EMBL" id="JAWDJX010000002">
    <property type="protein sequence ID" value="KAK3057834.1"/>
    <property type="molecule type" value="Genomic_DNA"/>
</dbReference>
<evidence type="ECO:0000313" key="3">
    <source>
        <dbReference type="Proteomes" id="UP001271007"/>
    </source>
</evidence>
<name>A0AAJ0GHU0_9PEZI</name>
<evidence type="ECO:0000313" key="2">
    <source>
        <dbReference type="EMBL" id="KAK3057834.1"/>
    </source>
</evidence>
<evidence type="ECO:0000256" key="1">
    <source>
        <dbReference type="SAM" id="MobiDB-lite"/>
    </source>
</evidence>
<sequence length="231" mass="25264">MAASSENIVGETTKGINQPGPPELPTPIDTHTARDRALSIPHILKGVICGLSPWEIQDAEQALQADPPRTCHLPDHNVPCYPGTGGEQATERSRVLRALLFLPGKMSLHYRLRSRYRLLHEIEPCMSFVLNDAIDANLSDFVASPRCSAVSVAWYLGRGTTFSIHAHCTVYVPGGVKIRDLLEAASALKRGHVGITADPDVLERFVGMLVFDGGPDSQTEIAMGIPWYQRM</sequence>
<feature type="region of interest" description="Disordered" evidence="1">
    <location>
        <begin position="1"/>
        <end position="24"/>
    </location>
</feature>
<dbReference type="AlphaFoldDB" id="A0AAJ0GHU0"/>
<gene>
    <name evidence="2" type="ORF">LTR09_000909</name>
</gene>
<keyword evidence="3" id="KW-1185">Reference proteome</keyword>
<organism evidence="2 3">
    <name type="scientific">Extremus antarcticus</name>
    <dbReference type="NCBI Taxonomy" id="702011"/>
    <lineage>
        <taxon>Eukaryota</taxon>
        <taxon>Fungi</taxon>
        <taxon>Dikarya</taxon>
        <taxon>Ascomycota</taxon>
        <taxon>Pezizomycotina</taxon>
        <taxon>Dothideomycetes</taxon>
        <taxon>Dothideomycetidae</taxon>
        <taxon>Mycosphaerellales</taxon>
        <taxon>Extremaceae</taxon>
        <taxon>Extremus</taxon>
    </lineage>
</organism>
<reference evidence="2" key="1">
    <citation type="submission" date="2023-04" db="EMBL/GenBank/DDBJ databases">
        <title>Black Yeasts Isolated from many extreme environments.</title>
        <authorList>
            <person name="Coleine C."/>
            <person name="Stajich J.E."/>
            <person name="Selbmann L."/>
        </authorList>
    </citation>
    <scope>NUCLEOTIDE SEQUENCE</scope>
    <source>
        <strain evidence="2">CCFEE 5312</strain>
    </source>
</reference>
<accession>A0AAJ0GHU0</accession>
<proteinExistence type="predicted"/>
<dbReference type="Proteomes" id="UP001271007">
    <property type="component" value="Unassembled WGS sequence"/>
</dbReference>
<protein>
    <submittedName>
        <fullName evidence="2">Uncharacterized protein</fullName>
    </submittedName>
</protein>
<comment type="caution">
    <text evidence="2">The sequence shown here is derived from an EMBL/GenBank/DDBJ whole genome shotgun (WGS) entry which is preliminary data.</text>
</comment>